<protein>
    <recommendedName>
        <fullName evidence="5">HAT C-terminal dimerisation domain-containing protein</fullName>
    </recommendedName>
</protein>
<dbReference type="InterPro" id="IPR025525">
    <property type="entry name" value="hAT-like_transposase_RNase-H"/>
</dbReference>
<accession>A0A9R1W9I6</accession>
<dbReference type="PANTHER" id="PTHR23272:SF185">
    <property type="entry name" value="ZINC FINGER BED DOMAIN-CONTAINING PROTEIN RICESLEEPER 2-LIKE"/>
    <property type="match status" value="1"/>
</dbReference>
<name>A0A9R1W9I6_LACSA</name>
<dbReference type="GO" id="GO:0046983">
    <property type="term" value="F:protein dimerization activity"/>
    <property type="evidence" value="ECO:0007669"/>
    <property type="project" value="InterPro"/>
</dbReference>
<evidence type="ECO:0000313" key="3">
    <source>
        <dbReference type="EMBL" id="KAJ0219659.1"/>
    </source>
</evidence>
<dbReference type="EMBL" id="NBSK02000003">
    <property type="protein sequence ID" value="KAJ0219659.1"/>
    <property type="molecule type" value="Genomic_DNA"/>
</dbReference>
<evidence type="ECO:0000259" key="1">
    <source>
        <dbReference type="Pfam" id="PF05699"/>
    </source>
</evidence>
<dbReference type="GO" id="GO:0003677">
    <property type="term" value="F:DNA binding"/>
    <property type="evidence" value="ECO:0007669"/>
    <property type="project" value="InterPro"/>
</dbReference>
<dbReference type="Pfam" id="PF05699">
    <property type="entry name" value="Dimer_Tnp_hAT"/>
    <property type="match status" value="1"/>
</dbReference>
<feature type="domain" description="hAT-like transposase RNase-H fold" evidence="2">
    <location>
        <begin position="175"/>
        <end position="250"/>
    </location>
</feature>
<dbReference type="Pfam" id="PF14372">
    <property type="entry name" value="hAT-like_RNase-H"/>
    <property type="match status" value="1"/>
</dbReference>
<organism evidence="3 4">
    <name type="scientific">Lactuca sativa</name>
    <name type="common">Garden lettuce</name>
    <dbReference type="NCBI Taxonomy" id="4236"/>
    <lineage>
        <taxon>Eukaryota</taxon>
        <taxon>Viridiplantae</taxon>
        <taxon>Streptophyta</taxon>
        <taxon>Embryophyta</taxon>
        <taxon>Tracheophyta</taxon>
        <taxon>Spermatophyta</taxon>
        <taxon>Magnoliopsida</taxon>
        <taxon>eudicotyledons</taxon>
        <taxon>Gunneridae</taxon>
        <taxon>Pentapetalae</taxon>
        <taxon>asterids</taxon>
        <taxon>campanulids</taxon>
        <taxon>Asterales</taxon>
        <taxon>Asteraceae</taxon>
        <taxon>Cichorioideae</taxon>
        <taxon>Cichorieae</taxon>
        <taxon>Lactucinae</taxon>
        <taxon>Lactuca</taxon>
    </lineage>
</organism>
<feature type="domain" description="HAT C-terminal dimerisation" evidence="1">
    <location>
        <begin position="270"/>
        <end position="332"/>
    </location>
</feature>
<evidence type="ECO:0000259" key="2">
    <source>
        <dbReference type="Pfam" id="PF14372"/>
    </source>
</evidence>
<dbReference type="InterPro" id="IPR008906">
    <property type="entry name" value="HATC_C_dom"/>
</dbReference>
<dbReference type="PANTHER" id="PTHR23272">
    <property type="entry name" value="BED FINGER-RELATED"/>
    <property type="match status" value="1"/>
</dbReference>
<gene>
    <name evidence="3" type="ORF">LSAT_V11C300145690</name>
</gene>
<evidence type="ECO:0000313" key="4">
    <source>
        <dbReference type="Proteomes" id="UP000235145"/>
    </source>
</evidence>
<sequence>MDDGVISNQSSLMKGVGEIGACNYGGEETTTPNVNTSTQNANKPVKMKCSCSGNGWNISYIQMARQLRRCLPHKQHKQKKNQNLLNFLPSDANMDSEFAFSYRLHKRVLSFMHFPPPCIEWEIEDKIFTILIGNVAYNDRTIFSMLSMMFVRENMESVCDHLKVFKVCTNIITDSDCPTTNLYLIEVLKVKQTLDKCALSHNDFIHDMGECHLVIAIAFVLDPQFKMKLVEFSFPTIYQNPDKNIRKVKNIGMGGIWIVYKECRFRVTKKWWNVHKLKYHVLSMMARDLLVIPISNVAFEATFSAKGRVIDPYRASLAQDIVQMLIFEGDWIRHLHGIKRKLKKEESPTERPLN</sequence>
<dbReference type="Proteomes" id="UP000235145">
    <property type="component" value="Unassembled WGS sequence"/>
</dbReference>
<proteinExistence type="predicted"/>
<evidence type="ECO:0008006" key="5">
    <source>
        <dbReference type="Google" id="ProtNLM"/>
    </source>
</evidence>
<dbReference type="SUPFAM" id="SSF53098">
    <property type="entry name" value="Ribonuclease H-like"/>
    <property type="match status" value="1"/>
</dbReference>
<reference evidence="3 4" key="1">
    <citation type="journal article" date="2017" name="Nat. Commun.">
        <title>Genome assembly with in vitro proximity ligation data and whole-genome triplication in lettuce.</title>
        <authorList>
            <person name="Reyes-Chin-Wo S."/>
            <person name="Wang Z."/>
            <person name="Yang X."/>
            <person name="Kozik A."/>
            <person name="Arikit S."/>
            <person name="Song C."/>
            <person name="Xia L."/>
            <person name="Froenicke L."/>
            <person name="Lavelle D.O."/>
            <person name="Truco M.J."/>
            <person name="Xia R."/>
            <person name="Zhu S."/>
            <person name="Xu C."/>
            <person name="Xu H."/>
            <person name="Xu X."/>
            <person name="Cox K."/>
            <person name="Korf I."/>
            <person name="Meyers B.C."/>
            <person name="Michelmore R.W."/>
        </authorList>
    </citation>
    <scope>NUCLEOTIDE SEQUENCE [LARGE SCALE GENOMIC DNA]</scope>
    <source>
        <strain evidence="4">cv. Salinas</strain>
        <tissue evidence="3">Seedlings</tissue>
    </source>
</reference>
<keyword evidence="4" id="KW-1185">Reference proteome</keyword>
<comment type="caution">
    <text evidence="3">The sequence shown here is derived from an EMBL/GenBank/DDBJ whole genome shotgun (WGS) entry which is preliminary data.</text>
</comment>
<dbReference type="AlphaFoldDB" id="A0A9R1W9I6"/>
<dbReference type="InterPro" id="IPR012337">
    <property type="entry name" value="RNaseH-like_sf"/>
</dbReference>